<evidence type="ECO:0000313" key="3">
    <source>
        <dbReference type="EMBL" id="GFY64430.1"/>
    </source>
</evidence>
<dbReference type="OrthoDB" id="6426159at2759"/>
<evidence type="ECO:0000256" key="1">
    <source>
        <dbReference type="SAM" id="Coils"/>
    </source>
</evidence>
<comment type="caution">
    <text evidence="3">The sequence shown here is derived from an EMBL/GenBank/DDBJ whole genome shotgun (WGS) entry which is preliminary data.</text>
</comment>
<accession>A0A8X7CFR9</accession>
<feature type="coiled-coil region" evidence="1">
    <location>
        <begin position="173"/>
        <end position="200"/>
    </location>
</feature>
<dbReference type="InterPro" id="IPR038827">
    <property type="entry name" value="CCDC152"/>
</dbReference>
<feature type="coiled-coil region" evidence="1">
    <location>
        <begin position="31"/>
        <end position="130"/>
    </location>
</feature>
<proteinExistence type="predicted"/>
<dbReference type="AlphaFoldDB" id="A0A8X7CFR9"/>
<sequence>MCTKHQYKIGVEKITQLNKAVSNLHNSISRLQNIEGERKALLIERENLKNHLDEQEKVQLKEIEKLKKELERINSTYKEDIKKELLQSECKAQLTLESYLNKIRDKENQVVLLQEKVTELKNEKDQEVLKIQIECEEKINKLKSQLSKSRRIHQFQGGFKKDDIFRQKYIQIEKESKEEILRLKKEIEELHSENAILKNTDKSLSKPKTATLNGAKNENGNPSVYKGEFEYNLKRIRADEDIDETNLSVLKSTNSSSSKLIRPVKKKLFNLDHNYYGK</sequence>
<dbReference type="EMBL" id="BMAV01002770">
    <property type="protein sequence ID" value="GFY41937.1"/>
    <property type="molecule type" value="Genomic_DNA"/>
</dbReference>
<name>A0A8X7CFR9_9ARAC</name>
<dbReference type="EMBL" id="BMAV01015235">
    <property type="protein sequence ID" value="GFY64430.1"/>
    <property type="molecule type" value="Genomic_DNA"/>
</dbReference>
<organism evidence="3 4">
    <name type="scientific">Trichonephila inaurata madagascariensis</name>
    <dbReference type="NCBI Taxonomy" id="2747483"/>
    <lineage>
        <taxon>Eukaryota</taxon>
        <taxon>Metazoa</taxon>
        <taxon>Ecdysozoa</taxon>
        <taxon>Arthropoda</taxon>
        <taxon>Chelicerata</taxon>
        <taxon>Arachnida</taxon>
        <taxon>Araneae</taxon>
        <taxon>Araneomorphae</taxon>
        <taxon>Entelegynae</taxon>
        <taxon>Araneoidea</taxon>
        <taxon>Nephilidae</taxon>
        <taxon>Trichonephila</taxon>
        <taxon>Trichonephila inaurata</taxon>
    </lineage>
</organism>
<evidence type="ECO:0000313" key="2">
    <source>
        <dbReference type="EMBL" id="GFY41937.1"/>
    </source>
</evidence>
<dbReference type="Proteomes" id="UP000886998">
    <property type="component" value="Unassembled WGS sequence"/>
</dbReference>
<dbReference type="PANTHER" id="PTHR35253:SF1">
    <property type="entry name" value="COILED-COIL DOMAIN-CONTAINING PROTEIN 152"/>
    <property type="match status" value="1"/>
</dbReference>
<reference evidence="3" key="1">
    <citation type="submission" date="2020-08" db="EMBL/GenBank/DDBJ databases">
        <title>Multicomponent nature underlies the extraordinary mechanical properties of spider dragline silk.</title>
        <authorList>
            <person name="Kono N."/>
            <person name="Nakamura H."/>
            <person name="Mori M."/>
            <person name="Yoshida Y."/>
            <person name="Ohtoshi R."/>
            <person name="Malay A.D."/>
            <person name="Moran D.A.P."/>
            <person name="Tomita M."/>
            <person name="Numata K."/>
            <person name="Arakawa K."/>
        </authorList>
    </citation>
    <scope>NUCLEOTIDE SEQUENCE</scope>
</reference>
<gene>
    <name evidence="3" type="primary">NCL1_14544</name>
    <name evidence="2" type="ORF">TNIN_258621</name>
    <name evidence="3" type="ORF">TNIN_455391</name>
</gene>
<evidence type="ECO:0000313" key="4">
    <source>
        <dbReference type="Proteomes" id="UP000886998"/>
    </source>
</evidence>
<keyword evidence="1" id="KW-0175">Coiled coil</keyword>
<protein>
    <submittedName>
        <fullName evidence="3">Uncharacterized protein</fullName>
    </submittedName>
</protein>
<dbReference type="PANTHER" id="PTHR35253">
    <property type="entry name" value="COILED-COIL DOMAIN-CONTAINING PROTEIN 152"/>
    <property type="match status" value="1"/>
</dbReference>
<keyword evidence="4" id="KW-1185">Reference proteome</keyword>